<comment type="caution">
    <text evidence="1">The sequence shown here is derived from an EMBL/GenBank/DDBJ whole genome shotgun (WGS) entry which is preliminary data.</text>
</comment>
<name>A0ABQ8N3P9_PYRGI</name>
<keyword evidence="2" id="KW-1185">Reference proteome</keyword>
<reference evidence="1" key="1">
    <citation type="submission" date="2021-01" db="EMBL/GenBank/DDBJ databases">
        <title>Deciphering the adaptive evolutionary patterns associated with biogeogrpahic diversity in the finger millet blast pathogen Magnaporthe oryzae in Eastern Africa.</title>
        <authorList>
            <person name="Onyema G."/>
            <person name="Shittu T.A."/>
            <person name="Dodsworth S."/>
            <person name="Devilliers S."/>
            <person name="Muthumeenakshi S."/>
            <person name="Sreenivasaprasad S."/>
        </authorList>
    </citation>
    <scope>NUCLEOTIDE SEQUENCE</scope>
    <source>
        <strain evidence="1">D15/s37</strain>
    </source>
</reference>
<evidence type="ECO:0000313" key="1">
    <source>
        <dbReference type="EMBL" id="KAI6290208.1"/>
    </source>
</evidence>
<proteinExistence type="predicted"/>
<sequence>MEVSPGVWVRQAIAAGSRAFGKYANVALEKCMFNQIMDEWSTDTGKDGVFVQCSSEAYEARWGTPGKELAEQFKFGKLCDPWMPTADFISPK</sequence>
<gene>
    <name evidence="1" type="ORF">MCOR33_011429</name>
</gene>
<dbReference type="Proteomes" id="UP001059893">
    <property type="component" value="Unassembled WGS sequence"/>
</dbReference>
<organism evidence="1 2">
    <name type="scientific">Pyricularia grisea</name>
    <name type="common">Crabgrass-specific blast fungus</name>
    <name type="synonym">Magnaporthe grisea</name>
    <dbReference type="NCBI Taxonomy" id="148305"/>
    <lineage>
        <taxon>Eukaryota</taxon>
        <taxon>Fungi</taxon>
        <taxon>Dikarya</taxon>
        <taxon>Ascomycota</taxon>
        <taxon>Pezizomycotina</taxon>
        <taxon>Sordariomycetes</taxon>
        <taxon>Sordariomycetidae</taxon>
        <taxon>Magnaporthales</taxon>
        <taxon>Pyriculariaceae</taxon>
        <taxon>Pyricularia</taxon>
    </lineage>
</organism>
<dbReference type="EMBL" id="JABSND010000492">
    <property type="protein sequence ID" value="KAI6290208.1"/>
    <property type="molecule type" value="Genomic_DNA"/>
</dbReference>
<evidence type="ECO:0000313" key="2">
    <source>
        <dbReference type="Proteomes" id="UP001059893"/>
    </source>
</evidence>
<dbReference type="Gene3D" id="3.40.50.720">
    <property type="entry name" value="NAD(P)-binding Rossmann-like Domain"/>
    <property type="match status" value="1"/>
</dbReference>
<protein>
    <submittedName>
        <fullName evidence="1">Uncharacterized protein</fullName>
    </submittedName>
</protein>
<dbReference type="Gene3D" id="3.90.25.10">
    <property type="entry name" value="UDP-galactose 4-epimerase, domain 1"/>
    <property type="match status" value="1"/>
</dbReference>
<accession>A0ABQ8N3P9</accession>